<evidence type="ECO:0000256" key="1">
    <source>
        <dbReference type="ARBA" id="ARBA00022490"/>
    </source>
</evidence>
<feature type="binding site" evidence="6">
    <location>
        <begin position="32"/>
        <end position="39"/>
    </location>
    <ligand>
        <name>ATP</name>
        <dbReference type="ChEBI" id="CHEBI:30616"/>
    </ligand>
</feature>
<dbReference type="PIRSF" id="PIRSF005719">
    <property type="entry name" value="SMC"/>
    <property type="match status" value="1"/>
</dbReference>
<evidence type="ECO:0000256" key="5">
    <source>
        <dbReference type="ARBA" id="ARBA00023125"/>
    </source>
</evidence>
<evidence type="ECO:0000256" key="3">
    <source>
        <dbReference type="ARBA" id="ARBA00022840"/>
    </source>
</evidence>
<feature type="coiled-coil region" evidence="6">
    <location>
        <begin position="1041"/>
        <end position="1068"/>
    </location>
</feature>
<dbReference type="InterPro" id="IPR011890">
    <property type="entry name" value="SMC_prok"/>
</dbReference>
<evidence type="ECO:0000313" key="9">
    <source>
        <dbReference type="EMBL" id="MBM3317704.1"/>
    </source>
</evidence>
<comment type="similarity">
    <text evidence="6">Belongs to the SMC family.</text>
</comment>
<evidence type="ECO:0000256" key="7">
    <source>
        <dbReference type="SAM" id="MobiDB-lite"/>
    </source>
</evidence>
<dbReference type="Proteomes" id="UP000748308">
    <property type="component" value="Unassembled WGS sequence"/>
</dbReference>
<dbReference type="SUPFAM" id="SSF52540">
    <property type="entry name" value="P-loop containing nucleoside triphosphate hydrolases"/>
    <property type="match status" value="1"/>
</dbReference>
<feature type="coiled-coil region" evidence="6">
    <location>
        <begin position="681"/>
        <end position="796"/>
    </location>
</feature>
<dbReference type="InterPro" id="IPR003395">
    <property type="entry name" value="RecF/RecN/SMC_N"/>
</dbReference>
<keyword evidence="4 6" id="KW-0175">Coiled coil</keyword>
<dbReference type="Pfam" id="PF06470">
    <property type="entry name" value="SMC_hinge"/>
    <property type="match status" value="1"/>
</dbReference>
<dbReference type="GO" id="GO:0005524">
    <property type="term" value="F:ATP binding"/>
    <property type="evidence" value="ECO:0007669"/>
    <property type="project" value="UniProtKB-UniRule"/>
</dbReference>
<feature type="domain" description="SMC hinge" evidence="8">
    <location>
        <begin position="521"/>
        <end position="627"/>
    </location>
</feature>
<dbReference type="AlphaFoldDB" id="A0A937XB03"/>
<evidence type="ECO:0000256" key="6">
    <source>
        <dbReference type="HAMAP-Rule" id="MF_01894"/>
    </source>
</evidence>
<dbReference type="Gene3D" id="3.40.50.300">
    <property type="entry name" value="P-loop containing nucleotide triphosphate hydrolases"/>
    <property type="match status" value="2"/>
</dbReference>
<dbReference type="GO" id="GO:0030261">
    <property type="term" value="P:chromosome condensation"/>
    <property type="evidence" value="ECO:0007669"/>
    <property type="project" value="InterPro"/>
</dbReference>
<keyword evidence="5 6" id="KW-0238">DNA-binding</keyword>
<comment type="function">
    <text evidence="6">Required for chromosome condensation and partitioning.</text>
</comment>
<dbReference type="GO" id="GO:0006260">
    <property type="term" value="P:DNA replication"/>
    <property type="evidence" value="ECO:0007669"/>
    <property type="project" value="UniProtKB-UniRule"/>
</dbReference>
<dbReference type="Gene3D" id="6.10.140.1720">
    <property type="match status" value="1"/>
</dbReference>
<dbReference type="CDD" id="cd03278">
    <property type="entry name" value="ABC_SMC_barmotin"/>
    <property type="match status" value="1"/>
</dbReference>
<feature type="coiled-coil region" evidence="6">
    <location>
        <begin position="167"/>
        <end position="201"/>
    </location>
</feature>
<dbReference type="GO" id="GO:0005737">
    <property type="term" value="C:cytoplasm"/>
    <property type="evidence" value="ECO:0007669"/>
    <property type="project" value="UniProtKB-SubCell"/>
</dbReference>
<accession>A0A937XB03</accession>
<dbReference type="GO" id="GO:0007062">
    <property type="term" value="P:sister chromatid cohesion"/>
    <property type="evidence" value="ECO:0007669"/>
    <property type="project" value="InterPro"/>
</dbReference>
<dbReference type="PANTHER" id="PTHR43977">
    <property type="entry name" value="STRUCTURAL MAINTENANCE OF CHROMOSOMES PROTEIN 3"/>
    <property type="match status" value="1"/>
</dbReference>
<comment type="subunit">
    <text evidence="6">Homodimer.</text>
</comment>
<protein>
    <recommendedName>
        <fullName evidence="6">Chromosome partition protein Smc</fullName>
    </recommendedName>
</protein>
<keyword evidence="1 6" id="KW-0963">Cytoplasm</keyword>
<dbReference type="HAMAP" id="MF_01894">
    <property type="entry name" value="Smc_prok"/>
    <property type="match status" value="1"/>
</dbReference>
<dbReference type="InterPro" id="IPR010935">
    <property type="entry name" value="SMC_hinge"/>
</dbReference>
<dbReference type="SUPFAM" id="SSF75553">
    <property type="entry name" value="Smc hinge domain"/>
    <property type="match status" value="1"/>
</dbReference>
<feature type="coiled-coil region" evidence="6">
    <location>
        <begin position="248"/>
        <end position="331"/>
    </location>
</feature>
<evidence type="ECO:0000259" key="8">
    <source>
        <dbReference type="SMART" id="SM00968"/>
    </source>
</evidence>
<feature type="coiled-coil region" evidence="6">
    <location>
        <begin position="874"/>
        <end position="936"/>
    </location>
</feature>
<dbReference type="InterPro" id="IPR027417">
    <property type="entry name" value="P-loop_NTPase"/>
</dbReference>
<dbReference type="Pfam" id="PF02463">
    <property type="entry name" value="SMC_N"/>
    <property type="match status" value="1"/>
</dbReference>
<reference evidence="9" key="1">
    <citation type="submission" date="2019-03" db="EMBL/GenBank/DDBJ databases">
        <title>Lake Tanganyika Metagenome-Assembled Genomes (MAGs).</title>
        <authorList>
            <person name="Tran P."/>
        </authorList>
    </citation>
    <scope>NUCLEOTIDE SEQUENCE</scope>
    <source>
        <strain evidence="9">M_DeepCast_400m_m2_100</strain>
    </source>
</reference>
<feature type="region of interest" description="Disordered" evidence="7">
    <location>
        <begin position="950"/>
        <end position="989"/>
    </location>
</feature>
<comment type="domain">
    <text evidence="6">Contains large globular domains required for ATP hydrolysis at each terminus and a third globular domain forming a flexible hinge near the middle of the molecule. These domains are separated by coiled-coil structures.</text>
</comment>
<sequence length="1230" mass="137780">MLLERLELYGFKSFAQRTQLRFSRGITAIVGPNGCGKSNISDAIRWALGEQNVRQLRGQQLADVIFKGTREAKPLGLAEVSLHLDNRDQRLASEYGEVTIQRRTFRSGESDFRINKAPCRLRDIRDLFMDTGLGSAEYAVIQREMIDEVLADRDQARRSLIDEASGITRYKQRRKEALQKLQAVEADLVRVDDALEIEEREVRSLAYQMGKARRYRRLSERIRGLDIALCRLRWRELAASVSGDSGRLGAEERQREQWLTQIRQAEAEQESLRVDLLEAGRRGQTAQQRLTESETELSALREEAVGLRERVRALRERSEDLELRIASQRQLSVQAAEAAAGLEPEAERLAAEQDGRRAVTAAAERAWTDADQALRAAREELARRQQLQIDQVRRRTATDHRLEALRERGARLAEGKQRLREQQEGLRSRAGELAGELTRLEERRREAEALLSGAEERERAAEARRESLEAAATEAARRLGALAEEEARSESRLLLLEEQSRSFAGFRESVARLLAHRQELPGVLGVASELIAVAPEWRERLAPALRELTDWIVTDGEDAAWRAIAWLRERGLGQVTFFPLAAAAPEGAGAEAPRLPREALAPRAPEARPLVEHLLGRVHPVGGRDEVPRKEERPEGSLWVTPGGEVLAGAGWLCAGGPDSAAHLWERPDETDRLRGAVAGMRAEREALLREEAEHSRAQAELRAAIEALAAECRERRTTLANLDHASAERQAEARLLRAEIERLDEEALRLEREEAACAAEVEGSRAEQAEVSATAETADDLLRRLSARAEELGAEKDARGRTLTERKMEEVWAETQLRDARGALAHRRAEEAEARRLVEGMEAEREGAGRETAAASARLVELAELETKRMRTREAQSREVDRLGEERRRLEGLLSGIEQDLRGRRRELSDLEETLRENEVRLARVEGEKERLLERVREQYRVDLAALERTSESGSGAGSEAPAAVPGAGAASPADGETPPAARPAEPDPAEVLADLTPAGAQERLEQLRIERERLGPVNVLAIEEHEKKRDHVRFIREQRDDLLKSKEQLLAAIDRINTEARRLQAETFSQVQENFSRTFATLFPGGEARIQLAGEDPLEAEIEIVARPRGKRLENIRLLSSGERALTATALLFGLYLVKPSPFCVLDEVDAPLDDANIERFIHLLRSFSERTQFIVITHNKLTMETADVLYGVTMQEPGISRVVSVRLERGQLVTDDQEAGRALAGLV</sequence>
<dbReference type="Gene3D" id="1.20.1060.20">
    <property type="match status" value="1"/>
</dbReference>
<evidence type="ECO:0000256" key="2">
    <source>
        <dbReference type="ARBA" id="ARBA00022741"/>
    </source>
</evidence>
<dbReference type="InterPro" id="IPR024704">
    <property type="entry name" value="SMC"/>
</dbReference>
<feature type="region of interest" description="Disordered" evidence="7">
    <location>
        <begin position="621"/>
        <end position="640"/>
    </location>
</feature>
<gene>
    <name evidence="6 9" type="primary">smc</name>
    <name evidence="9" type="ORF">FJY75_07610</name>
</gene>
<evidence type="ECO:0000313" key="10">
    <source>
        <dbReference type="Proteomes" id="UP000748308"/>
    </source>
</evidence>
<dbReference type="GO" id="GO:0007059">
    <property type="term" value="P:chromosome segregation"/>
    <property type="evidence" value="ECO:0007669"/>
    <property type="project" value="UniProtKB-UniRule"/>
</dbReference>
<feature type="compositionally biased region" description="Basic and acidic residues" evidence="7">
    <location>
        <begin position="622"/>
        <end position="635"/>
    </location>
</feature>
<name>A0A937XB03_UNCEI</name>
<comment type="caution">
    <text evidence="9">The sequence shown here is derived from an EMBL/GenBank/DDBJ whole genome shotgun (WGS) entry which is preliminary data.</text>
</comment>
<dbReference type="EMBL" id="VGIY01000171">
    <property type="protein sequence ID" value="MBM3317704.1"/>
    <property type="molecule type" value="Genomic_DNA"/>
</dbReference>
<keyword evidence="3 6" id="KW-0067">ATP-binding</keyword>
<dbReference type="GO" id="GO:0003677">
    <property type="term" value="F:DNA binding"/>
    <property type="evidence" value="ECO:0007669"/>
    <property type="project" value="UniProtKB-UniRule"/>
</dbReference>
<keyword evidence="2 6" id="KW-0547">Nucleotide-binding</keyword>
<comment type="subcellular location">
    <subcellularLocation>
        <location evidence="6">Cytoplasm</location>
    </subcellularLocation>
</comment>
<dbReference type="GO" id="GO:0016887">
    <property type="term" value="F:ATP hydrolysis activity"/>
    <property type="evidence" value="ECO:0007669"/>
    <property type="project" value="InterPro"/>
</dbReference>
<feature type="coiled-coil region" evidence="6">
    <location>
        <begin position="402"/>
        <end position="485"/>
    </location>
</feature>
<proteinExistence type="inferred from homology"/>
<feature type="compositionally biased region" description="Low complexity" evidence="7">
    <location>
        <begin position="953"/>
        <end position="985"/>
    </location>
</feature>
<dbReference type="NCBIfam" id="TIGR02168">
    <property type="entry name" value="SMC_prok_B"/>
    <property type="match status" value="1"/>
</dbReference>
<evidence type="ECO:0000256" key="4">
    <source>
        <dbReference type="ARBA" id="ARBA00023054"/>
    </source>
</evidence>
<organism evidence="9 10">
    <name type="scientific">Eiseniibacteriota bacterium</name>
    <dbReference type="NCBI Taxonomy" id="2212470"/>
    <lineage>
        <taxon>Bacteria</taxon>
        <taxon>Candidatus Eiseniibacteriota</taxon>
    </lineage>
</organism>
<dbReference type="SMART" id="SM00968">
    <property type="entry name" value="SMC_hinge"/>
    <property type="match status" value="1"/>
</dbReference>
<dbReference type="InterPro" id="IPR036277">
    <property type="entry name" value="SMC_hinge_sf"/>
</dbReference>
<dbReference type="GO" id="GO:0005694">
    <property type="term" value="C:chromosome"/>
    <property type="evidence" value="ECO:0007669"/>
    <property type="project" value="InterPro"/>
</dbReference>